<accession>A0A4Z1BCB9</accession>
<protein>
    <submittedName>
        <fullName evidence="1">Uncharacterized protein</fullName>
    </submittedName>
</protein>
<organism evidence="1 2">
    <name type="scientific">Marinobacter confluentis</name>
    <dbReference type="NCBI Taxonomy" id="1697557"/>
    <lineage>
        <taxon>Bacteria</taxon>
        <taxon>Pseudomonadati</taxon>
        <taxon>Pseudomonadota</taxon>
        <taxon>Gammaproteobacteria</taxon>
        <taxon>Pseudomonadales</taxon>
        <taxon>Marinobacteraceae</taxon>
        <taxon>Marinobacter</taxon>
    </lineage>
</organism>
<reference evidence="1 2" key="1">
    <citation type="submission" date="2019-04" db="EMBL/GenBank/DDBJ databases">
        <authorList>
            <person name="Park S."/>
            <person name="Yoon J.-H."/>
        </authorList>
    </citation>
    <scope>NUCLEOTIDE SEQUENCE [LARGE SCALE GENOMIC DNA]</scope>
    <source>
        <strain evidence="1 2">HJM-18</strain>
    </source>
</reference>
<dbReference type="Proteomes" id="UP000298325">
    <property type="component" value="Unassembled WGS sequence"/>
</dbReference>
<comment type="caution">
    <text evidence="1">The sequence shown here is derived from an EMBL/GenBank/DDBJ whole genome shotgun (WGS) entry which is preliminary data.</text>
</comment>
<gene>
    <name evidence="1" type="ORF">E5Q11_05890</name>
</gene>
<name>A0A4Z1BCB9_9GAMM</name>
<evidence type="ECO:0000313" key="2">
    <source>
        <dbReference type="Proteomes" id="UP000298325"/>
    </source>
</evidence>
<dbReference type="AlphaFoldDB" id="A0A4Z1BCB9"/>
<sequence length="127" mass="14578">MRDLEIYIRDLDLLAVRQWLGSHLDQLDLPGEELVQGVRPIRARAAYNGCDIRATIYPQAGGKRYASLIIEGAELPWDSDLECGRSAWQALATEIRCSPGDWKEGEPVEDERWWRIDQRGEQLAVWN</sequence>
<dbReference type="RefSeq" id="WP_135802500.1">
    <property type="nucleotide sequence ID" value="NZ_SRPF01000002.1"/>
</dbReference>
<dbReference type="OrthoDB" id="1495305at2"/>
<dbReference type="EMBL" id="SRPF01000002">
    <property type="protein sequence ID" value="TGN39834.1"/>
    <property type="molecule type" value="Genomic_DNA"/>
</dbReference>
<proteinExistence type="predicted"/>
<keyword evidence="2" id="KW-1185">Reference proteome</keyword>
<evidence type="ECO:0000313" key="1">
    <source>
        <dbReference type="EMBL" id="TGN39834.1"/>
    </source>
</evidence>